<accession>A0A5C3MTR2</accession>
<proteinExistence type="predicted"/>
<name>A0A5C3MTR2_9AGAM</name>
<protein>
    <submittedName>
        <fullName evidence="1">Uncharacterized protein</fullName>
    </submittedName>
</protein>
<dbReference type="OrthoDB" id="3006153at2759"/>
<organism evidence="1 2">
    <name type="scientific">Heliocybe sulcata</name>
    <dbReference type="NCBI Taxonomy" id="5364"/>
    <lineage>
        <taxon>Eukaryota</taxon>
        <taxon>Fungi</taxon>
        <taxon>Dikarya</taxon>
        <taxon>Basidiomycota</taxon>
        <taxon>Agaricomycotina</taxon>
        <taxon>Agaricomycetes</taxon>
        <taxon>Gloeophyllales</taxon>
        <taxon>Gloeophyllaceae</taxon>
        <taxon>Heliocybe</taxon>
    </lineage>
</organism>
<gene>
    <name evidence="1" type="ORF">OE88DRAFT_1810272</name>
</gene>
<sequence length="178" mass="19247">MTSAWSPSYEGWLSRATPVSDSFTPRKDSLLLASFVDTPAKQGVLTLALFKPNVAVTSSGQVLTLQERDLAAITSLAAQVSSLPETGAFRNQWRVSHPITSRPIHRMYIADGEGGLKVTSVYGYDKRARKLTGETAGYEELPDALYELFGLVEEGKKSSDAAGSQDVVDHVKVLIGDD</sequence>
<evidence type="ECO:0000313" key="1">
    <source>
        <dbReference type="EMBL" id="TFK48879.1"/>
    </source>
</evidence>
<keyword evidence="2" id="KW-1185">Reference proteome</keyword>
<dbReference type="Proteomes" id="UP000305948">
    <property type="component" value="Unassembled WGS sequence"/>
</dbReference>
<dbReference type="EMBL" id="ML213518">
    <property type="protein sequence ID" value="TFK48879.1"/>
    <property type="molecule type" value="Genomic_DNA"/>
</dbReference>
<reference evidence="1 2" key="1">
    <citation type="journal article" date="2019" name="Nat. Ecol. Evol.">
        <title>Megaphylogeny resolves global patterns of mushroom evolution.</title>
        <authorList>
            <person name="Varga T."/>
            <person name="Krizsan K."/>
            <person name="Foldi C."/>
            <person name="Dima B."/>
            <person name="Sanchez-Garcia M."/>
            <person name="Sanchez-Ramirez S."/>
            <person name="Szollosi G.J."/>
            <person name="Szarkandi J.G."/>
            <person name="Papp V."/>
            <person name="Albert L."/>
            <person name="Andreopoulos W."/>
            <person name="Angelini C."/>
            <person name="Antonin V."/>
            <person name="Barry K.W."/>
            <person name="Bougher N.L."/>
            <person name="Buchanan P."/>
            <person name="Buyck B."/>
            <person name="Bense V."/>
            <person name="Catcheside P."/>
            <person name="Chovatia M."/>
            <person name="Cooper J."/>
            <person name="Damon W."/>
            <person name="Desjardin D."/>
            <person name="Finy P."/>
            <person name="Geml J."/>
            <person name="Haridas S."/>
            <person name="Hughes K."/>
            <person name="Justo A."/>
            <person name="Karasinski D."/>
            <person name="Kautmanova I."/>
            <person name="Kiss B."/>
            <person name="Kocsube S."/>
            <person name="Kotiranta H."/>
            <person name="LaButti K.M."/>
            <person name="Lechner B.E."/>
            <person name="Liimatainen K."/>
            <person name="Lipzen A."/>
            <person name="Lukacs Z."/>
            <person name="Mihaltcheva S."/>
            <person name="Morgado L.N."/>
            <person name="Niskanen T."/>
            <person name="Noordeloos M.E."/>
            <person name="Ohm R.A."/>
            <person name="Ortiz-Santana B."/>
            <person name="Ovrebo C."/>
            <person name="Racz N."/>
            <person name="Riley R."/>
            <person name="Savchenko A."/>
            <person name="Shiryaev A."/>
            <person name="Soop K."/>
            <person name="Spirin V."/>
            <person name="Szebenyi C."/>
            <person name="Tomsovsky M."/>
            <person name="Tulloss R.E."/>
            <person name="Uehling J."/>
            <person name="Grigoriev I.V."/>
            <person name="Vagvolgyi C."/>
            <person name="Papp T."/>
            <person name="Martin F.M."/>
            <person name="Miettinen O."/>
            <person name="Hibbett D.S."/>
            <person name="Nagy L.G."/>
        </authorList>
    </citation>
    <scope>NUCLEOTIDE SEQUENCE [LARGE SCALE GENOMIC DNA]</scope>
    <source>
        <strain evidence="1 2">OMC1185</strain>
    </source>
</reference>
<evidence type="ECO:0000313" key="2">
    <source>
        <dbReference type="Proteomes" id="UP000305948"/>
    </source>
</evidence>
<dbReference type="AlphaFoldDB" id="A0A5C3MTR2"/>